<proteinExistence type="predicted"/>
<evidence type="ECO:0000313" key="2">
    <source>
        <dbReference type="EMBL" id="KAA1195788.1"/>
    </source>
</evidence>
<feature type="domain" description="Tn3 transposase DDE" evidence="1">
    <location>
        <begin position="11"/>
        <end position="61"/>
    </location>
</feature>
<dbReference type="GO" id="GO:0006313">
    <property type="term" value="P:DNA transposition"/>
    <property type="evidence" value="ECO:0007669"/>
    <property type="project" value="InterPro"/>
</dbReference>
<name>A0A5B0XBF7_9GAMM</name>
<dbReference type="EMBL" id="VTUW01000001">
    <property type="protein sequence ID" value="KAA1195788.1"/>
    <property type="molecule type" value="Genomic_DNA"/>
</dbReference>
<gene>
    <name evidence="2" type="ORF">F0L16_00885</name>
</gene>
<dbReference type="Proteomes" id="UP000322184">
    <property type="component" value="Unassembled WGS sequence"/>
</dbReference>
<dbReference type="InterPro" id="IPR002513">
    <property type="entry name" value="Tn3_Tnp_DDE_dom"/>
</dbReference>
<dbReference type="AlphaFoldDB" id="A0A5B0XBF7"/>
<dbReference type="GO" id="GO:0004803">
    <property type="term" value="F:transposase activity"/>
    <property type="evidence" value="ECO:0007669"/>
    <property type="project" value="InterPro"/>
</dbReference>
<organism evidence="2 3">
    <name type="scientific">Photorhabdus heterorhabditis</name>
    <dbReference type="NCBI Taxonomy" id="880156"/>
    <lineage>
        <taxon>Bacteria</taxon>
        <taxon>Pseudomonadati</taxon>
        <taxon>Pseudomonadota</taxon>
        <taxon>Gammaproteobacteria</taxon>
        <taxon>Enterobacterales</taxon>
        <taxon>Morganellaceae</taxon>
        <taxon>Photorhabdus</taxon>
    </lineage>
</organism>
<comment type="caution">
    <text evidence="2">The sequence shown here is derived from an EMBL/GenBank/DDBJ whole genome shotgun (WGS) entry which is preliminary data.</text>
</comment>
<protein>
    <submittedName>
        <fullName evidence="2">Tn3 family transposase</fullName>
    </submittedName>
</protein>
<accession>A0A5B0XBF7</accession>
<evidence type="ECO:0000259" key="1">
    <source>
        <dbReference type="Pfam" id="PF01526"/>
    </source>
</evidence>
<sequence length="62" mass="7169">MSSRGNKRQRAGNHSYRDNGLVLLTTASTLWNTVYLERAIESLKRKRGRIDDFLLEYLSPLS</sequence>
<evidence type="ECO:0000313" key="3">
    <source>
        <dbReference type="Proteomes" id="UP000322184"/>
    </source>
</evidence>
<dbReference type="Pfam" id="PF01526">
    <property type="entry name" value="DDE_Tnp_Tn3"/>
    <property type="match status" value="1"/>
</dbReference>
<reference evidence="2 3" key="1">
    <citation type="submission" date="2019-09" db="EMBL/GenBank/DDBJ databases">
        <title>Whole genome sequence of Photorhabdus heterorhabditis strain ETL (Enterobacteriales: Enterobacteriaceae) a bacterial symbiont of Heterorhabditis zealandica strain ETL (Rhabditida: Heterorhabditidae).</title>
        <authorList>
            <person name="Lulamba T.E."/>
            <person name="Serepa-Dlamini M.H."/>
        </authorList>
    </citation>
    <scope>NUCLEOTIDE SEQUENCE [LARGE SCALE GENOMIC DNA]</scope>
    <source>
        <strain evidence="2 3">ETL</strain>
    </source>
</reference>